<evidence type="ECO:0000313" key="3">
    <source>
        <dbReference type="Proteomes" id="UP000314294"/>
    </source>
</evidence>
<dbReference type="AlphaFoldDB" id="A0A4Z2EI11"/>
<dbReference type="Proteomes" id="UP000314294">
    <property type="component" value="Unassembled WGS sequence"/>
</dbReference>
<feature type="region of interest" description="Disordered" evidence="1">
    <location>
        <begin position="90"/>
        <end position="120"/>
    </location>
</feature>
<accession>A0A4Z2EI11</accession>
<name>A0A4Z2EI11_9TELE</name>
<gene>
    <name evidence="2" type="ORF">EYF80_061377</name>
</gene>
<sequence length="120" mass="13174">MYVSRVDQSSRTQLDAVLKDRVMYSRLLAPDRSPRPTLSFPNSENALLPLKGIRAKLLQFLPAALKHRVTEPLGDALTAPVSAWRTPLPAQEEFSSSGLLISPERSGEPTAHLEARGVKS</sequence>
<organism evidence="2 3">
    <name type="scientific">Liparis tanakae</name>
    <name type="common">Tanaka's snailfish</name>
    <dbReference type="NCBI Taxonomy" id="230148"/>
    <lineage>
        <taxon>Eukaryota</taxon>
        <taxon>Metazoa</taxon>
        <taxon>Chordata</taxon>
        <taxon>Craniata</taxon>
        <taxon>Vertebrata</taxon>
        <taxon>Euteleostomi</taxon>
        <taxon>Actinopterygii</taxon>
        <taxon>Neopterygii</taxon>
        <taxon>Teleostei</taxon>
        <taxon>Neoteleostei</taxon>
        <taxon>Acanthomorphata</taxon>
        <taxon>Eupercaria</taxon>
        <taxon>Perciformes</taxon>
        <taxon>Cottioidei</taxon>
        <taxon>Cottales</taxon>
        <taxon>Liparidae</taxon>
        <taxon>Liparis</taxon>
    </lineage>
</organism>
<reference evidence="2 3" key="1">
    <citation type="submission" date="2019-03" db="EMBL/GenBank/DDBJ databases">
        <title>First draft genome of Liparis tanakae, snailfish: a comprehensive survey of snailfish specific genes.</title>
        <authorList>
            <person name="Kim W."/>
            <person name="Song I."/>
            <person name="Jeong J.-H."/>
            <person name="Kim D."/>
            <person name="Kim S."/>
            <person name="Ryu S."/>
            <person name="Song J.Y."/>
            <person name="Lee S.K."/>
        </authorList>
    </citation>
    <scope>NUCLEOTIDE SEQUENCE [LARGE SCALE GENOMIC DNA]</scope>
    <source>
        <tissue evidence="2">Muscle</tissue>
    </source>
</reference>
<keyword evidence="3" id="KW-1185">Reference proteome</keyword>
<evidence type="ECO:0000256" key="1">
    <source>
        <dbReference type="SAM" id="MobiDB-lite"/>
    </source>
</evidence>
<protein>
    <submittedName>
        <fullName evidence="2">Uncharacterized protein</fullName>
    </submittedName>
</protein>
<feature type="compositionally biased region" description="Basic and acidic residues" evidence="1">
    <location>
        <begin position="105"/>
        <end position="120"/>
    </location>
</feature>
<evidence type="ECO:0000313" key="2">
    <source>
        <dbReference type="EMBL" id="TNN28476.1"/>
    </source>
</evidence>
<proteinExistence type="predicted"/>
<comment type="caution">
    <text evidence="2">The sequence shown here is derived from an EMBL/GenBank/DDBJ whole genome shotgun (WGS) entry which is preliminary data.</text>
</comment>
<dbReference type="EMBL" id="SRLO01006860">
    <property type="protein sequence ID" value="TNN28476.1"/>
    <property type="molecule type" value="Genomic_DNA"/>
</dbReference>